<organism evidence="6 7">
    <name type="scientific">Methyloligella solikamskensis</name>
    <dbReference type="NCBI Taxonomy" id="1177756"/>
    <lineage>
        <taxon>Bacteria</taxon>
        <taxon>Pseudomonadati</taxon>
        <taxon>Pseudomonadota</taxon>
        <taxon>Alphaproteobacteria</taxon>
        <taxon>Hyphomicrobiales</taxon>
        <taxon>Hyphomicrobiaceae</taxon>
        <taxon>Methyloligella</taxon>
    </lineage>
</organism>
<dbReference type="InterPro" id="IPR050574">
    <property type="entry name" value="HPF/YfiA_ribosome-assoc"/>
</dbReference>
<feature type="domain" description="Sigma 54 modulation/S30EA ribosomal protein C-terminal" evidence="5">
    <location>
        <begin position="128"/>
        <end position="181"/>
    </location>
</feature>
<proteinExistence type="inferred from homology"/>
<comment type="similarity">
    <text evidence="4">Belongs to the HPF/YfiA ribosome-associated protein family. Long HPF subfamily.</text>
</comment>
<comment type="subunit">
    <text evidence="4">Interacts with 100S ribosomes.</text>
</comment>
<dbReference type="Pfam" id="PF02482">
    <property type="entry name" value="Ribosomal_S30AE"/>
    <property type="match status" value="1"/>
</dbReference>
<dbReference type="InterPro" id="IPR034694">
    <property type="entry name" value="HPF_long/plastid"/>
</dbReference>
<dbReference type="InterPro" id="IPR038416">
    <property type="entry name" value="Ribosom_S30AE_C_sf"/>
</dbReference>
<comment type="subunit">
    <text evidence="2">Associates exclusively with 100S ribosomes, which are dimers of 70S ribosomes.</text>
</comment>
<sequence length="197" mass="21990">MTLQITGKNLDVGDAMRTYVQDRIAQIFDKYLGREPSGHVRIEKEHGQFRTACSVHLWQGATLEAHGDAADPHQSADLACERLDKRLRRYKRRLKAHGGMETVRNQWPAASYVIQSPEEEGLENEDGDPVIIAESETVVHEMSVSDAVMQMDLSDYPVVVFRNAGNNAINLVYRRADGNIGWLDLKGLAGDDAQNDA</sequence>
<dbReference type="SUPFAM" id="SSF69754">
    <property type="entry name" value="Ribosome binding protein Y (YfiA homologue)"/>
    <property type="match status" value="1"/>
</dbReference>
<dbReference type="Gene3D" id="3.30.160.100">
    <property type="entry name" value="Ribosome hibernation promotion factor-like"/>
    <property type="match status" value="1"/>
</dbReference>
<dbReference type="Proteomes" id="UP001597102">
    <property type="component" value="Unassembled WGS sequence"/>
</dbReference>
<dbReference type="Pfam" id="PF16321">
    <property type="entry name" value="Ribosom_S30AE_C"/>
    <property type="match status" value="1"/>
</dbReference>
<dbReference type="InterPro" id="IPR003489">
    <property type="entry name" value="RHF/RaiA"/>
</dbReference>
<protein>
    <recommendedName>
        <fullName evidence="3 4">Ribosome hibernation promoting factor</fullName>
        <shortName evidence="4">HPF</shortName>
    </recommendedName>
</protein>
<dbReference type="NCBIfam" id="TIGR00741">
    <property type="entry name" value="yfiA"/>
    <property type="match status" value="1"/>
</dbReference>
<dbReference type="RefSeq" id="WP_379084067.1">
    <property type="nucleotide sequence ID" value="NZ_JBHTJO010000001.1"/>
</dbReference>
<dbReference type="InterPro" id="IPR032528">
    <property type="entry name" value="Ribosom_S30AE_C"/>
</dbReference>
<dbReference type="InterPro" id="IPR036567">
    <property type="entry name" value="RHF-like"/>
</dbReference>
<dbReference type="EMBL" id="JBHTJO010000001">
    <property type="protein sequence ID" value="MFD0985558.1"/>
    <property type="molecule type" value="Genomic_DNA"/>
</dbReference>
<comment type="subcellular location">
    <subcellularLocation>
        <location evidence="4">Cytoplasm</location>
    </subcellularLocation>
</comment>
<keyword evidence="1 4" id="KW-0810">Translation regulation</keyword>
<evidence type="ECO:0000313" key="6">
    <source>
        <dbReference type="EMBL" id="MFD0985558.1"/>
    </source>
</evidence>
<evidence type="ECO:0000256" key="1">
    <source>
        <dbReference type="ARBA" id="ARBA00022845"/>
    </source>
</evidence>
<evidence type="ECO:0000313" key="7">
    <source>
        <dbReference type="Proteomes" id="UP001597102"/>
    </source>
</evidence>
<evidence type="ECO:0000256" key="3">
    <source>
        <dbReference type="ARBA" id="ARBA00041148"/>
    </source>
</evidence>
<dbReference type="PANTHER" id="PTHR33231">
    <property type="entry name" value="30S RIBOSOMAL PROTEIN"/>
    <property type="match status" value="1"/>
</dbReference>
<name>A0ABW3J5R3_9HYPH</name>
<evidence type="ECO:0000256" key="2">
    <source>
        <dbReference type="ARBA" id="ARBA00038695"/>
    </source>
</evidence>
<evidence type="ECO:0000256" key="4">
    <source>
        <dbReference type="HAMAP-Rule" id="MF_00839"/>
    </source>
</evidence>
<comment type="function">
    <text evidence="4">Required for dimerization of active 70S ribosomes into 100S ribosomes in stationary phase; 100S ribosomes are translationally inactive and sometimes present during exponential growth.</text>
</comment>
<evidence type="ECO:0000259" key="5">
    <source>
        <dbReference type="Pfam" id="PF16321"/>
    </source>
</evidence>
<comment type="caution">
    <text evidence="6">The sequence shown here is derived from an EMBL/GenBank/DDBJ whole genome shotgun (WGS) entry which is preliminary data.</text>
</comment>
<dbReference type="PANTHER" id="PTHR33231:SF1">
    <property type="entry name" value="30S RIBOSOMAL PROTEIN"/>
    <property type="match status" value="1"/>
</dbReference>
<dbReference type="Gene3D" id="3.30.505.50">
    <property type="entry name" value="Sigma 54 modulation/S30EA ribosomal protein, C-terminal domain"/>
    <property type="match status" value="1"/>
</dbReference>
<keyword evidence="4" id="KW-0963">Cytoplasm</keyword>
<dbReference type="HAMAP" id="MF_00839">
    <property type="entry name" value="HPF"/>
    <property type="match status" value="1"/>
</dbReference>
<reference evidence="7" key="1">
    <citation type="journal article" date="2019" name="Int. J. Syst. Evol. Microbiol.">
        <title>The Global Catalogue of Microorganisms (GCM) 10K type strain sequencing project: providing services to taxonomists for standard genome sequencing and annotation.</title>
        <authorList>
            <consortium name="The Broad Institute Genomics Platform"/>
            <consortium name="The Broad Institute Genome Sequencing Center for Infectious Disease"/>
            <person name="Wu L."/>
            <person name="Ma J."/>
        </authorList>
    </citation>
    <scope>NUCLEOTIDE SEQUENCE [LARGE SCALE GENOMIC DNA]</scope>
    <source>
        <strain evidence="7">CCUG 61697</strain>
    </source>
</reference>
<accession>A0ABW3J5R3</accession>
<gene>
    <name evidence="4 6" type="primary">hpf</name>
    <name evidence="6" type="ORF">ACFQ2F_00410</name>
</gene>
<keyword evidence="7" id="KW-1185">Reference proteome</keyword>